<keyword evidence="1" id="KW-1133">Transmembrane helix</keyword>
<reference evidence="2" key="1">
    <citation type="journal article" date="2021" name="PeerJ">
        <title>Extensive microbial diversity within the chicken gut microbiome revealed by metagenomics and culture.</title>
        <authorList>
            <person name="Gilroy R."/>
            <person name="Ravi A."/>
            <person name="Getino M."/>
            <person name="Pursley I."/>
            <person name="Horton D.L."/>
            <person name="Alikhan N.F."/>
            <person name="Baker D."/>
            <person name="Gharbi K."/>
            <person name="Hall N."/>
            <person name="Watson M."/>
            <person name="Adriaenssens E.M."/>
            <person name="Foster-Nyarko E."/>
            <person name="Jarju S."/>
            <person name="Secka A."/>
            <person name="Antonio M."/>
            <person name="Oren A."/>
            <person name="Chaudhuri R.R."/>
            <person name="La Ragione R."/>
            <person name="Hildebrand F."/>
            <person name="Pallen M.J."/>
        </authorList>
    </citation>
    <scope>NUCLEOTIDE SEQUENCE</scope>
    <source>
        <strain evidence="2">ChiSjej1B19-5720</strain>
    </source>
</reference>
<evidence type="ECO:0008006" key="4">
    <source>
        <dbReference type="Google" id="ProtNLM"/>
    </source>
</evidence>
<gene>
    <name evidence="2" type="ORF">IAA06_10390</name>
</gene>
<feature type="transmembrane region" description="Helical" evidence="1">
    <location>
        <begin position="45"/>
        <end position="65"/>
    </location>
</feature>
<feature type="transmembrane region" description="Helical" evidence="1">
    <location>
        <begin position="126"/>
        <end position="147"/>
    </location>
</feature>
<evidence type="ECO:0000256" key="1">
    <source>
        <dbReference type="SAM" id="Phobius"/>
    </source>
</evidence>
<dbReference type="AlphaFoldDB" id="A0A9D2LU13"/>
<feature type="transmembrane region" description="Helical" evidence="1">
    <location>
        <begin position="21"/>
        <end position="39"/>
    </location>
</feature>
<sequence length="223" mass="25112">MEKEAGILKKEMKNSLPVYKLCYSFLFILILCLVRGIVYTAEIGVAIEVPAALLAVVFCADTYLMEVQSRRRDVFRLYALKKQMKAIYLRLLIQILYLFGISVVGYGMFYWQKPAVGPEGSSLEHFLYFLGAIGGTVLFWGILSVTVSILLGKLWLGIGLTAALWFFFFSKAADALLGKWNVFSYTFRNISTGETDWIWGKGLSVFLAVFLTALLPVLLKKRG</sequence>
<comment type="caution">
    <text evidence="2">The sequence shown here is derived from an EMBL/GenBank/DDBJ whole genome shotgun (WGS) entry which is preliminary data.</text>
</comment>
<proteinExistence type="predicted"/>
<dbReference type="EMBL" id="DWYZ01000197">
    <property type="protein sequence ID" value="HJB29183.1"/>
    <property type="molecule type" value="Genomic_DNA"/>
</dbReference>
<name>A0A9D2LU13_9FIRM</name>
<feature type="transmembrane region" description="Helical" evidence="1">
    <location>
        <begin position="154"/>
        <end position="177"/>
    </location>
</feature>
<evidence type="ECO:0000313" key="2">
    <source>
        <dbReference type="EMBL" id="HJB29183.1"/>
    </source>
</evidence>
<keyword evidence="1" id="KW-0812">Transmembrane</keyword>
<feature type="transmembrane region" description="Helical" evidence="1">
    <location>
        <begin position="86"/>
        <end position="106"/>
    </location>
</feature>
<accession>A0A9D2LU13</accession>
<protein>
    <recommendedName>
        <fullName evidence="4">ABC-2 family transporter protein</fullName>
    </recommendedName>
</protein>
<keyword evidence="1" id="KW-0472">Membrane</keyword>
<feature type="transmembrane region" description="Helical" evidence="1">
    <location>
        <begin position="197"/>
        <end position="219"/>
    </location>
</feature>
<organism evidence="2 3">
    <name type="scientific">Candidatus Blautia faecavium</name>
    <dbReference type="NCBI Taxonomy" id="2838487"/>
    <lineage>
        <taxon>Bacteria</taxon>
        <taxon>Bacillati</taxon>
        <taxon>Bacillota</taxon>
        <taxon>Clostridia</taxon>
        <taxon>Lachnospirales</taxon>
        <taxon>Lachnospiraceae</taxon>
        <taxon>Blautia</taxon>
    </lineage>
</organism>
<dbReference type="Proteomes" id="UP000823842">
    <property type="component" value="Unassembled WGS sequence"/>
</dbReference>
<evidence type="ECO:0000313" key="3">
    <source>
        <dbReference type="Proteomes" id="UP000823842"/>
    </source>
</evidence>
<reference evidence="2" key="2">
    <citation type="submission" date="2021-04" db="EMBL/GenBank/DDBJ databases">
        <authorList>
            <person name="Gilroy R."/>
        </authorList>
    </citation>
    <scope>NUCLEOTIDE SEQUENCE</scope>
    <source>
        <strain evidence="2">ChiSjej1B19-5720</strain>
    </source>
</reference>